<sequence>MPQPMDSDLEPCQTTDGGFTNASDWGDSVTSDGAGGVKQRPIRFDPSVITDWYHGLGPRETRKRLYQVCPDARATFQFDPSCYEEWIMTSGIHRVWETPDLDSEEDREEIYIGDDEQEEYLTNLGFLSIQPLEEDNWSEFLFDAIVSFFTWWPAGWDKYDKFWTFQERVIEDGKRVRNRIIWESTRDCSTMMPPGPWKQWVKFNPKDIALFADLIRQDIREACKEDQSPARKPWEYKRGSDDSDSEDNGDVTDSGNGSDDGGESDGSYDSEEGWAEFTPEERERLLEEEWEYHQASVKEAAELREAYRVTPVISTARVIWEFQHRGYSEDKIDERLVEMHLCPIRDV</sequence>
<protein>
    <submittedName>
        <fullName evidence="2">Uncharacterized protein</fullName>
    </submittedName>
</protein>
<gene>
    <name evidence="2" type="ORF">FA13DRAFT_1714486</name>
</gene>
<dbReference type="EMBL" id="QPFP01000064">
    <property type="protein sequence ID" value="TEB24648.1"/>
    <property type="molecule type" value="Genomic_DNA"/>
</dbReference>
<comment type="caution">
    <text evidence="2">The sequence shown here is derived from an EMBL/GenBank/DDBJ whole genome shotgun (WGS) entry which is preliminary data.</text>
</comment>
<accession>A0A4Y7SSN3</accession>
<name>A0A4Y7SSN3_COPMI</name>
<feature type="compositionally biased region" description="Basic and acidic residues" evidence="1">
    <location>
        <begin position="223"/>
        <end position="241"/>
    </location>
</feature>
<reference evidence="2 3" key="1">
    <citation type="journal article" date="2019" name="Nat. Ecol. Evol.">
        <title>Megaphylogeny resolves global patterns of mushroom evolution.</title>
        <authorList>
            <person name="Varga T."/>
            <person name="Krizsan K."/>
            <person name="Foldi C."/>
            <person name="Dima B."/>
            <person name="Sanchez-Garcia M."/>
            <person name="Sanchez-Ramirez S."/>
            <person name="Szollosi G.J."/>
            <person name="Szarkandi J.G."/>
            <person name="Papp V."/>
            <person name="Albert L."/>
            <person name="Andreopoulos W."/>
            <person name="Angelini C."/>
            <person name="Antonin V."/>
            <person name="Barry K.W."/>
            <person name="Bougher N.L."/>
            <person name="Buchanan P."/>
            <person name="Buyck B."/>
            <person name="Bense V."/>
            <person name="Catcheside P."/>
            <person name="Chovatia M."/>
            <person name="Cooper J."/>
            <person name="Damon W."/>
            <person name="Desjardin D."/>
            <person name="Finy P."/>
            <person name="Geml J."/>
            <person name="Haridas S."/>
            <person name="Hughes K."/>
            <person name="Justo A."/>
            <person name="Karasinski D."/>
            <person name="Kautmanova I."/>
            <person name="Kiss B."/>
            <person name="Kocsube S."/>
            <person name="Kotiranta H."/>
            <person name="LaButti K.M."/>
            <person name="Lechner B.E."/>
            <person name="Liimatainen K."/>
            <person name="Lipzen A."/>
            <person name="Lukacs Z."/>
            <person name="Mihaltcheva S."/>
            <person name="Morgado L.N."/>
            <person name="Niskanen T."/>
            <person name="Noordeloos M.E."/>
            <person name="Ohm R.A."/>
            <person name="Ortiz-Santana B."/>
            <person name="Ovrebo C."/>
            <person name="Racz N."/>
            <person name="Riley R."/>
            <person name="Savchenko A."/>
            <person name="Shiryaev A."/>
            <person name="Soop K."/>
            <person name="Spirin V."/>
            <person name="Szebenyi C."/>
            <person name="Tomsovsky M."/>
            <person name="Tulloss R.E."/>
            <person name="Uehling J."/>
            <person name="Grigoriev I.V."/>
            <person name="Vagvolgyi C."/>
            <person name="Papp T."/>
            <person name="Martin F.M."/>
            <person name="Miettinen O."/>
            <person name="Hibbett D.S."/>
            <person name="Nagy L.G."/>
        </authorList>
    </citation>
    <scope>NUCLEOTIDE SEQUENCE [LARGE SCALE GENOMIC DNA]</scope>
    <source>
        <strain evidence="2 3">FP101781</strain>
    </source>
</reference>
<dbReference type="Proteomes" id="UP000298030">
    <property type="component" value="Unassembled WGS sequence"/>
</dbReference>
<proteinExistence type="predicted"/>
<feature type="compositionally biased region" description="Acidic residues" evidence="1">
    <location>
        <begin position="260"/>
        <end position="274"/>
    </location>
</feature>
<keyword evidence="3" id="KW-1185">Reference proteome</keyword>
<organism evidence="2 3">
    <name type="scientific">Coprinellus micaceus</name>
    <name type="common">Glistening ink-cap mushroom</name>
    <name type="synonym">Coprinus micaceus</name>
    <dbReference type="NCBI Taxonomy" id="71717"/>
    <lineage>
        <taxon>Eukaryota</taxon>
        <taxon>Fungi</taxon>
        <taxon>Dikarya</taxon>
        <taxon>Basidiomycota</taxon>
        <taxon>Agaricomycotina</taxon>
        <taxon>Agaricomycetes</taxon>
        <taxon>Agaricomycetidae</taxon>
        <taxon>Agaricales</taxon>
        <taxon>Agaricineae</taxon>
        <taxon>Psathyrellaceae</taxon>
        <taxon>Coprinellus</taxon>
    </lineage>
</organism>
<dbReference type="AlphaFoldDB" id="A0A4Y7SSN3"/>
<evidence type="ECO:0000256" key="1">
    <source>
        <dbReference type="SAM" id="MobiDB-lite"/>
    </source>
</evidence>
<evidence type="ECO:0000313" key="3">
    <source>
        <dbReference type="Proteomes" id="UP000298030"/>
    </source>
</evidence>
<feature type="compositionally biased region" description="Polar residues" evidence="1">
    <location>
        <begin position="12"/>
        <end position="31"/>
    </location>
</feature>
<feature type="region of interest" description="Disordered" evidence="1">
    <location>
        <begin position="1"/>
        <end position="40"/>
    </location>
</feature>
<feature type="region of interest" description="Disordered" evidence="1">
    <location>
        <begin position="223"/>
        <end position="280"/>
    </location>
</feature>
<evidence type="ECO:0000313" key="2">
    <source>
        <dbReference type="EMBL" id="TEB24648.1"/>
    </source>
</evidence>